<gene>
    <name evidence="8" type="ORF">PMAYCL1PPCAC_26804</name>
</gene>
<evidence type="ECO:0000256" key="2">
    <source>
        <dbReference type="ARBA" id="ARBA00006648"/>
    </source>
</evidence>
<comment type="caution">
    <text evidence="8">The sequence shown here is derived from an EMBL/GenBank/DDBJ whole genome shotgun (WGS) entry which is preliminary data.</text>
</comment>
<sequence>SCKAMGGQHQLHNEINVMMMEEEAARCGITGEEYFRVCMEQNFILSEQEWKEWNSEGSVTRNQEIFADANSSEEVMGILKQHNPKQYAIILKREDLYQKYRDRLDAESHQFL</sequence>
<dbReference type="Proteomes" id="UP001328107">
    <property type="component" value="Unassembled WGS sequence"/>
</dbReference>
<keyword evidence="5" id="KW-0732">Signal</keyword>
<dbReference type="GO" id="GO:0008289">
    <property type="term" value="F:lipid binding"/>
    <property type="evidence" value="ECO:0007669"/>
    <property type="project" value="UniProtKB-KW"/>
</dbReference>
<keyword evidence="7" id="KW-0446">Lipid-binding</keyword>
<comment type="subcellular location">
    <subcellularLocation>
        <location evidence="1">Secreted</location>
    </subcellularLocation>
</comment>
<dbReference type="GO" id="GO:0005576">
    <property type="term" value="C:extracellular region"/>
    <property type="evidence" value="ECO:0007669"/>
    <property type="project" value="UniProtKB-SubCell"/>
</dbReference>
<accession>A0AAN5I9N7</accession>
<dbReference type="InterPro" id="IPR008632">
    <property type="entry name" value="Gp-FAR-1"/>
</dbReference>
<evidence type="ECO:0000256" key="5">
    <source>
        <dbReference type="ARBA" id="ARBA00022729"/>
    </source>
</evidence>
<comment type="similarity">
    <text evidence="2">Belongs to the fatty-acid and retinol-binding protein (FARBP) family.</text>
</comment>
<protein>
    <recommendedName>
        <fullName evidence="3">Fatty-acid and retinol-binding protein 1</fullName>
    </recommendedName>
</protein>
<keyword evidence="4" id="KW-0964">Secreted</keyword>
<evidence type="ECO:0000256" key="1">
    <source>
        <dbReference type="ARBA" id="ARBA00004613"/>
    </source>
</evidence>
<dbReference type="AlphaFoldDB" id="A0AAN5I9N7"/>
<feature type="non-terminal residue" evidence="8">
    <location>
        <position position="112"/>
    </location>
</feature>
<dbReference type="PANTHER" id="PTHR31418">
    <property type="entry name" value="FATTY-ACID AND RETINOL-BINDING PROTEIN 1"/>
    <property type="match status" value="1"/>
</dbReference>
<evidence type="ECO:0000256" key="6">
    <source>
        <dbReference type="ARBA" id="ARBA00023054"/>
    </source>
</evidence>
<evidence type="ECO:0000313" key="8">
    <source>
        <dbReference type="EMBL" id="GMR56609.1"/>
    </source>
</evidence>
<proteinExistence type="inferred from homology"/>
<organism evidence="8 9">
    <name type="scientific">Pristionchus mayeri</name>
    <dbReference type="NCBI Taxonomy" id="1317129"/>
    <lineage>
        <taxon>Eukaryota</taxon>
        <taxon>Metazoa</taxon>
        <taxon>Ecdysozoa</taxon>
        <taxon>Nematoda</taxon>
        <taxon>Chromadorea</taxon>
        <taxon>Rhabditida</taxon>
        <taxon>Rhabditina</taxon>
        <taxon>Diplogasteromorpha</taxon>
        <taxon>Diplogasteroidea</taxon>
        <taxon>Neodiplogasteridae</taxon>
        <taxon>Pristionchus</taxon>
    </lineage>
</organism>
<evidence type="ECO:0000256" key="7">
    <source>
        <dbReference type="ARBA" id="ARBA00023121"/>
    </source>
</evidence>
<evidence type="ECO:0000256" key="3">
    <source>
        <dbReference type="ARBA" id="ARBA00017453"/>
    </source>
</evidence>
<keyword evidence="6" id="KW-0175">Coiled coil</keyword>
<dbReference type="PANTHER" id="PTHR31418:SF7">
    <property type="entry name" value="FATTY-ACID AND RETINOL-BINDING PROTEIN 1"/>
    <property type="match status" value="1"/>
</dbReference>
<dbReference type="EMBL" id="BTRK01000006">
    <property type="protein sequence ID" value="GMR56609.1"/>
    <property type="molecule type" value="Genomic_DNA"/>
</dbReference>
<feature type="non-terminal residue" evidence="8">
    <location>
        <position position="1"/>
    </location>
</feature>
<name>A0AAN5I9N7_9BILA</name>
<evidence type="ECO:0000313" key="9">
    <source>
        <dbReference type="Proteomes" id="UP001328107"/>
    </source>
</evidence>
<reference evidence="9" key="1">
    <citation type="submission" date="2022-10" db="EMBL/GenBank/DDBJ databases">
        <title>Genome assembly of Pristionchus species.</title>
        <authorList>
            <person name="Yoshida K."/>
            <person name="Sommer R.J."/>
        </authorList>
    </citation>
    <scope>NUCLEOTIDE SEQUENCE [LARGE SCALE GENOMIC DNA]</scope>
    <source>
        <strain evidence="9">RS5460</strain>
    </source>
</reference>
<keyword evidence="9" id="KW-1185">Reference proteome</keyword>
<evidence type="ECO:0000256" key="4">
    <source>
        <dbReference type="ARBA" id="ARBA00022525"/>
    </source>
</evidence>